<dbReference type="OrthoDB" id="8178576at2759"/>
<name>A0A6P6Y2L2_DERPT</name>
<dbReference type="Proteomes" id="UP000515146">
    <property type="component" value="Unplaced"/>
</dbReference>
<organism evidence="1 2">
    <name type="scientific">Dermatophagoides pteronyssinus</name>
    <name type="common">European house dust mite</name>
    <dbReference type="NCBI Taxonomy" id="6956"/>
    <lineage>
        <taxon>Eukaryota</taxon>
        <taxon>Metazoa</taxon>
        <taxon>Ecdysozoa</taxon>
        <taxon>Arthropoda</taxon>
        <taxon>Chelicerata</taxon>
        <taxon>Arachnida</taxon>
        <taxon>Acari</taxon>
        <taxon>Acariformes</taxon>
        <taxon>Sarcoptiformes</taxon>
        <taxon>Astigmata</taxon>
        <taxon>Psoroptidia</taxon>
        <taxon>Analgoidea</taxon>
        <taxon>Pyroglyphidae</taxon>
        <taxon>Dermatophagoidinae</taxon>
        <taxon>Dermatophagoides</taxon>
    </lineage>
</organism>
<sequence>MELLSTSKMIRLAYKRMCVIIITIAIIHSQMQHVFGAPIDSSNNESMSAEELKERIINSQLENKCEIDQHRKDQCELCARFLSDRSVGYLGCCTNYDGIYNFCQDFLNYSFDDQPKHKSSAAKRFPNE</sequence>
<dbReference type="GeneID" id="113793485"/>
<dbReference type="RefSeq" id="XP_027199331.1">
    <property type="nucleotide sequence ID" value="XM_027343530.1"/>
</dbReference>
<evidence type="ECO:0000313" key="1">
    <source>
        <dbReference type="Proteomes" id="UP000515146"/>
    </source>
</evidence>
<dbReference type="InParanoid" id="A0A6P6Y2L2"/>
<evidence type="ECO:0000313" key="2">
    <source>
        <dbReference type="RefSeq" id="XP_027199331.1"/>
    </source>
</evidence>
<dbReference type="AlphaFoldDB" id="A0A6P6Y2L2"/>
<gene>
    <name evidence="2" type="primary">LOC113793485</name>
</gene>
<accession>A0A6P6Y2L2</accession>
<keyword evidence="1" id="KW-1185">Reference proteome</keyword>
<dbReference type="KEGG" id="dpte:113793485"/>
<proteinExistence type="predicted"/>
<reference evidence="2" key="1">
    <citation type="submission" date="2025-08" db="UniProtKB">
        <authorList>
            <consortium name="RefSeq"/>
        </authorList>
    </citation>
    <scope>IDENTIFICATION</scope>
    <source>
        <strain evidence="2">Airmid</strain>
    </source>
</reference>
<protein>
    <submittedName>
        <fullName evidence="2">Uncharacterized protein LOC113793485</fullName>
    </submittedName>
</protein>